<comment type="subcellular location">
    <subcellularLocation>
        <location evidence="1">Mitochondrion</location>
    </subcellularLocation>
</comment>
<dbReference type="InterPro" id="IPR036249">
    <property type="entry name" value="Thioredoxin-like_sf"/>
</dbReference>
<dbReference type="Proteomes" id="UP000027222">
    <property type="component" value="Unassembled WGS sequence"/>
</dbReference>
<protein>
    <recommendedName>
        <fullName evidence="6">Ribosomal protein/NADH dehydrogenase domain-containing protein</fullName>
    </recommendedName>
</protein>
<name>A0A067SCK0_GALM3</name>
<keyword evidence="4" id="KW-0687">Ribonucleoprotein</keyword>
<keyword evidence="8" id="KW-1185">Reference proteome</keyword>
<dbReference type="GO" id="GO:0005840">
    <property type="term" value="C:ribosome"/>
    <property type="evidence" value="ECO:0007669"/>
    <property type="project" value="UniProtKB-KW"/>
</dbReference>
<evidence type="ECO:0000256" key="5">
    <source>
        <dbReference type="SAM" id="MobiDB-lite"/>
    </source>
</evidence>
<dbReference type="GO" id="GO:0005739">
    <property type="term" value="C:mitochondrion"/>
    <property type="evidence" value="ECO:0007669"/>
    <property type="project" value="UniProtKB-SubCell"/>
</dbReference>
<evidence type="ECO:0000256" key="2">
    <source>
        <dbReference type="ARBA" id="ARBA00022980"/>
    </source>
</evidence>
<organism evidence="7 8">
    <name type="scientific">Galerina marginata (strain CBS 339.88)</name>
    <dbReference type="NCBI Taxonomy" id="685588"/>
    <lineage>
        <taxon>Eukaryota</taxon>
        <taxon>Fungi</taxon>
        <taxon>Dikarya</taxon>
        <taxon>Basidiomycota</taxon>
        <taxon>Agaricomycotina</taxon>
        <taxon>Agaricomycetes</taxon>
        <taxon>Agaricomycetidae</taxon>
        <taxon>Agaricales</taxon>
        <taxon>Agaricineae</taxon>
        <taxon>Strophariaceae</taxon>
        <taxon>Galerina</taxon>
    </lineage>
</organism>
<keyword evidence="3" id="KW-0496">Mitochondrion</keyword>
<dbReference type="AlphaFoldDB" id="A0A067SCK0"/>
<reference evidence="8" key="1">
    <citation type="journal article" date="2014" name="Proc. Natl. Acad. Sci. U.S.A.">
        <title>Extensive sampling of basidiomycete genomes demonstrates inadequacy of the white-rot/brown-rot paradigm for wood decay fungi.</title>
        <authorList>
            <person name="Riley R."/>
            <person name="Salamov A.A."/>
            <person name="Brown D.W."/>
            <person name="Nagy L.G."/>
            <person name="Floudas D."/>
            <person name="Held B.W."/>
            <person name="Levasseur A."/>
            <person name="Lombard V."/>
            <person name="Morin E."/>
            <person name="Otillar R."/>
            <person name="Lindquist E.A."/>
            <person name="Sun H."/>
            <person name="LaButti K.M."/>
            <person name="Schmutz J."/>
            <person name="Jabbour D."/>
            <person name="Luo H."/>
            <person name="Baker S.E."/>
            <person name="Pisabarro A.G."/>
            <person name="Walton J.D."/>
            <person name="Blanchette R.A."/>
            <person name="Henrissat B."/>
            <person name="Martin F."/>
            <person name="Cullen D."/>
            <person name="Hibbett D.S."/>
            <person name="Grigoriev I.V."/>
        </authorList>
    </citation>
    <scope>NUCLEOTIDE SEQUENCE [LARGE SCALE GENOMIC DNA]</scope>
    <source>
        <strain evidence="8">CBS 339.88</strain>
    </source>
</reference>
<dbReference type="GO" id="GO:0003735">
    <property type="term" value="F:structural constituent of ribosome"/>
    <property type="evidence" value="ECO:0007669"/>
    <property type="project" value="InterPro"/>
</dbReference>
<accession>A0A067SCK0</accession>
<dbReference type="STRING" id="685588.A0A067SCK0"/>
<feature type="region of interest" description="Disordered" evidence="5">
    <location>
        <begin position="131"/>
        <end position="207"/>
    </location>
</feature>
<dbReference type="PANTHER" id="PTHR13274">
    <property type="entry name" value="MITOCHONDRIAL RIBOSOMAL PROTEIN S25"/>
    <property type="match status" value="1"/>
</dbReference>
<dbReference type="HOGENOM" id="CLU_103441_1_0_1"/>
<evidence type="ECO:0000256" key="1">
    <source>
        <dbReference type="ARBA" id="ARBA00004173"/>
    </source>
</evidence>
<dbReference type="Gene3D" id="3.40.30.10">
    <property type="entry name" value="Glutaredoxin"/>
    <property type="match status" value="1"/>
</dbReference>
<dbReference type="OrthoDB" id="1696305at2759"/>
<dbReference type="InterPro" id="IPR040049">
    <property type="entry name" value="Ribosomal_mS25/mL61"/>
</dbReference>
<sequence>MPPRSETIPGGIVKLTKLLSHLNASPKLSLFGVKKLRLSLASQNDHFGARHFVKEDLPRIRWVNPNLDIEVQREQKKANEHWRTEMEVEFDNGIVQKVDMQDKRSTTILKELMDVAGGDPWKRHVVESQKSGMPVLSAEREKENLSGKTLPTLQEYLKQNPTKKAEHTKNSRTKAPKPVKDAKLSSSSPPINPFATLSVETATPPPS</sequence>
<proteinExistence type="predicted"/>
<dbReference type="SUPFAM" id="SSF52833">
    <property type="entry name" value="Thioredoxin-like"/>
    <property type="match status" value="1"/>
</dbReference>
<gene>
    <name evidence="7" type="ORF">GALMADRAFT_256438</name>
</gene>
<keyword evidence="2" id="KW-0689">Ribosomal protein</keyword>
<evidence type="ECO:0000256" key="3">
    <source>
        <dbReference type="ARBA" id="ARBA00023128"/>
    </source>
</evidence>
<evidence type="ECO:0000259" key="6">
    <source>
        <dbReference type="SMART" id="SM00916"/>
    </source>
</evidence>
<feature type="domain" description="Ribosomal protein/NADH dehydrogenase" evidence="6">
    <location>
        <begin position="41"/>
        <end position="119"/>
    </location>
</feature>
<dbReference type="GO" id="GO:1990904">
    <property type="term" value="C:ribonucleoprotein complex"/>
    <property type="evidence" value="ECO:0007669"/>
    <property type="project" value="UniProtKB-KW"/>
</dbReference>
<dbReference type="PANTHER" id="PTHR13274:SF2">
    <property type="entry name" value="SMALL RIBOSOMAL SUBUNIT PROTEIN MS25"/>
    <property type="match status" value="1"/>
</dbReference>
<dbReference type="SMART" id="SM00916">
    <property type="entry name" value="L51_S25_CI-B8"/>
    <property type="match status" value="1"/>
</dbReference>
<evidence type="ECO:0000313" key="8">
    <source>
        <dbReference type="Proteomes" id="UP000027222"/>
    </source>
</evidence>
<evidence type="ECO:0000256" key="4">
    <source>
        <dbReference type="ARBA" id="ARBA00023274"/>
    </source>
</evidence>
<dbReference type="EMBL" id="KL142406">
    <property type="protein sequence ID" value="KDR68665.1"/>
    <property type="molecule type" value="Genomic_DNA"/>
</dbReference>
<dbReference type="InterPro" id="IPR007741">
    <property type="entry name" value="Ribosomal_mL43/mS25/NADH_DH"/>
</dbReference>
<feature type="compositionally biased region" description="Polar residues" evidence="5">
    <location>
        <begin position="146"/>
        <end position="162"/>
    </location>
</feature>
<evidence type="ECO:0000313" key="7">
    <source>
        <dbReference type="EMBL" id="KDR68665.1"/>
    </source>
</evidence>